<feature type="region of interest" description="Disordered" evidence="1">
    <location>
        <begin position="381"/>
        <end position="402"/>
    </location>
</feature>
<name>A0A0D3B9C3_BRAOL</name>
<evidence type="ECO:0000313" key="2">
    <source>
        <dbReference type="EnsemblPlants" id="Bo3g055390.1"/>
    </source>
</evidence>
<evidence type="ECO:0000256" key="1">
    <source>
        <dbReference type="SAM" id="MobiDB-lite"/>
    </source>
</evidence>
<dbReference type="Proteomes" id="UP000032141">
    <property type="component" value="Chromosome C3"/>
</dbReference>
<evidence type="ECO:0000313" key="3">
    <source>
        <dbReference type="Proteomes" id="UP000032141"/>
    </source>
</evidence>
<accession>A0A0D3B9C3</accession>
<dbReference type="AlphaFoldDB" id="A0A0D3B9C3"/>
<reference evidence="2" key="2">
    <citation type="submission" date="2015-03" db="UniProtKB">
        <authorList>
            <consortium name="EnsemblPlants"/>
        </authorList>
    </citation>
    <scope>IDENTIFICATION</scope>
</reference>
<keyword evidence="3" id="KW-1185">Reference proteome</keyword>
<reference evidence="2 3" key="1">
    <citation type="journal article" date="2014" name="Genome Biol.">
        <title>Transcriptome and methylome profiling reveals relics of genome dominance in the mesopolyploid Brassica oleracea.</title>
        <authorList>
            <person name="Parkin I.A."/>
            <person name="Koh C."/>
            <person name="Tang H."/>
            <person name="Robinson S.J."/>
            <person name="Kagale S."/>
            <person name="Clarke W.E."/>
            <person name="Town C.D."/>
            <person name="Nixon J."/>
            <person name="Krishnakumar V."/>
            <person name="Bidwell S.L."/>
            <person name="Denoeud F."/>
            <person name="Belcram H."/>
            <person name="Links M.G."/>
            <person name="Just J."/>
            <person name="Clarke C."/>
            <person name="Bender T."/>
            <person name="Huebert T."/>
            <person name="Mason A.S."/>
            <person name="Pires J.C."/>
            <person name="Barker G."/>
            <person name="Moore J."/>
            <person name="Walley P.G."/>
            <person name="Manoli S."/>
            <person name="Batley J."/>
            <person name="Edwards D."/>
            <person name="Nelson M.N."/>
            <person name="Wang X."/>
            <person name="Paterson A.H."/>
            <person name="King G."/>
            <person name="Bancroft I."/>
            <person name="Chalhoub B."/>
            <person name="Sharpe A.G."/>
        </authorList>
    </citation>
    <scope>NUCLEOTIDE SEQUENCE</scope>
    <source>
        <strain evidence="2 3">cv. TO1000</strain>
    </source>
</reference>
<dbReference type="HOGENOM" id="CLU_685791_0_0_1"/>
<protein>
    <submittedName>
        <fullName evidence="2">Uncharacterized protein</fullName>
    </submittedName>
</protein>
<dbReference type="EnsemblPlants" id="Bo3g055390.1">
    <property type="protein sequence ID" value="Bo3g055390.1"/>
    <property type="gene ID" value="Bo3g055390"/>
</dbReference>
<organism evidence="2 3">
    <name type="scientific">Brassica oleracea var. oleracea</name>
    <dbReference type="NCBI Taxonomy" id="109376"/>
    <lineage>
        <taxon>Eukaryota</taxon>
        <taxon>Viridiplantae</taxon>
        <taxon>Streptophyta</taxon>
        <taxon>Embryophyta</taxon>
        <taxon>Tracheophyta</taxon>
        <taxon>Spermatophyta</taxon>
        <taxon>Magnoliopsida</taxon>
        <taxon>eudicotyledons</taxon>
        <taxon>Gunneridae</taxon>
        <taxon>Pentapetalae</taxon>
        <taxon>rosids</taxon>
        <taxon>malvids</taxon>
        <taxon>Brassicales</taxon>
        <taxon>Brassicaceae</taxon>
        <taxon>Brassiceae</taxon>
        <taxon>Brassica</taxon>
    </lineage>
</organism>
<dbReference type="Gramene" id="Bo3g055390.1">
    <property type="protein sequence ID" value="Bo3g055390.1"/>
    <property type="gene ID" value="Bo3g055390"/>
</dbReference>
<sequence>MNVIFLLQNLMFDDEETNGLTCFEPEHPSSHDLFSRDFEEESFDYSHQGPLLGTRRPMDDDLCPIFDEEDEPGPTFEVEAPSVTSIIMEKQLCFDPGTTLTPLSTNIQEHCEKLDFINSLPEMFVKISSEDVKRFGFDKVKEFRVSNSIFENMVNSFQVFKPDKLSDQKRFQIDNDINSNIVLSFDQFLKHSKGFDDLEKLLELGLQQPVFCARQSRDSFVFKENGFDLRKETLISYLSKYMSCTYNPRILVSVFSVQDKHVQSQRNVKNKSIDRAYQPEIWRFMYSRKMVSKHQESKMDLRSNPFQAGGNDAPQIIDLGQDDATMGEPNDSSIKNKPGWINGEHTDLKPAAKVDELDELTVLSDTTLELYELSDTTLELSELSDTEDGAGLAAGRNEPCSA</sequence>
<proteinExistence type="predicted"/>